<dbReference type="GO" id="GO:0030313">
    <property type="term" value="C:cell envelope"/>
    <property type="evidence" value="ECO:0007669"/>
    <property type="project" value="UniProtKB-SubCell"/>
</dbReference>
<evidence type="ECO:0000256" key="3">
    <source>
        <dbReference type="ARBA" id="ARBA00023054"/>
    </source>
</evidence>
<accession>A0A1H4E1W5</accession>
<evidence type="ECO:0000256" key="5">
    <source>
        <dbReference type="SAM" id="Phobius"/>
    </source>
</evidence>
<feature type="coiled-coil region" evidence="4">
    <location>
        <begin position="105"/>
        <end position="157"/>
    </location>
</feature>
<dbReference type="InterPro" id="IPR058627">
    <property type="entry name" value="MdtA-like_C"/>
</dbReference>
<dbReference type="InterPro" id="IPR006143">
    <property type="entry name" value="RND_pump_MFP"/>
</dbReference>
<dbReference type="PANTHER" id="PTHR32347:SF23">
    <property type="entry name" value="BLL5650 PROTEIN"/>
    <property type="match status" value="1"/>
</dbReference>
<reference evidence="7 8" key="1">
    <citation type="submission" date="2016-10" db="EMBL/GenBank/DDBJ databases">
        <authorList>
            <person name="de Groot N.N."/>
        </authorList>
    </citation>
    <scope>NUCLEOTIDE SEQUENCE [LARGE SCALE GENOMIC DNA]</scope>
    <source>
        <strain evidence="7 8">D31d</strain>
    </source>
</reference>
<keyword evidence="5" id="KW-0812">Transmembrane</keyword>
<dbReference type="Gene3D" id="1.10.287.470">
    <property type="entry name" value="Helix hairpin bin"/>
    <property type="match status" value="1"/>
</dbReference>
<feature type="coiled-coil region" evidence="4">
    <location>
        <begin position="209"/>
        <end position="236"/>
    </location>
</feature>
<proteinExistence type="inferred from homology"/>
<keyword evidence="5" id="KW-1133">Transmembrane helix</keyword>
<evidence type="ECO:0000313" key="7">
    <source>
        <dbReference type="EMBL" id="SEA79015.1"/>
    </source>
</evidence>
<comment type="similarity">
    <text evidence="2">Belongs to the membrane fusion protein (MFP) (TC 8.A.1) family.</text>
</comment>
<evidence type="ECO:0000256" key="4">
    <source>
        <dbReference type="SAM" id="Coils"/>
    </source>
</evidence>
<dbReference type="PANTHER" id="PTHR32347">
    <property type="entry name" value="EFFLUX SYSTEM COMPONENT YKNX-RELATED"/>
    <property type="match status" value="1"/>
</dbReference>
<keyword evidence="3 4" id="KW-0175">Coiled coil</keyword>
<dbReference type="NCBIfam" id="TIGR01730">
    <property type="entry name" value="RND_mfp"/>
    <property type="match status" value="1"/>
</dbReference>
<dbReference type="AlphaFoldDB" id="A0A1H4E1W5"/>
<dbReference type="EMBL" id="FNRF01000005">
    <property type="protein sequence ID" value="SEA79015.1"/>
    <property type="molecule type" value="Genomic_DNA"/>
</dbReference>
<evidence type="ECO:0000313" key="8">
    <source>
        <dbReference type="Proteomes" id="UP000182257"/>
    </source>
</evidence>
<protein>
    <submittedName>
        <fullName evidence="7">HlyD family secretion protein</fullName>
    </submittedName>
</protein>
<dbReference type="SUPFAM" id="SSF111369">
    <property type="entry name" value="HlyD-like secretion proteins"/>
    <property type="match status" value="1"/>
</dbReference>
<dbReference type="Gene3D" id="2.40.30.170">
    <property type="match status" value="1"/>
</dbReference>
<dbReference type="GO" id="GO:0016020">
    <property type="term" value="C:membrane"/>
    <property type="evidence" value="ECO:0007669"/>
    <property type="project" value="InterPro"/>
</dbReference>
<name>A0A1H4E1W5_XYLRU</name>
<dbReference type="InterPro" id="IPR050465">
    <property type="entry name" value="UPF0194_transport"/>
</dbReference>
<evidence type="ECO:0000256" key="1">
    <source>
        <dbReference type="ARBA" id="ARBA00004196"/>
    </source>
</evidence>
<feature type="domain" description="Multidrug resistance protein MdtA-like C-terminal permuted SH3" evidence="6">
    <location>
        <begin position="345"/>
        <end position="405"/>
    </location>
</feature>
<comment type="subcellular location">
    <subcellularLocation>
        <location evidence="1">Cell envelope</location>
    </subcellularLocation>
</comment>
<sequence>MDRVIEKTKSQQLKKYWPYAAGGSLLLVMLAWLIFGNHASTLKVNKDEMTISEAQRAEFKDYVRTNGQVLPIQIVQISPEEGGIVMEKVVEEGTMVHKGDVIVRLSNSNLDLQILNAEAELAEKQNLLRNTQVAMQQDRLNNQTEQAQLDMDTHRKQRTYDQNKRLYAEKLISKEDYIKSQEDYQLSAKKRSLITKRLKQDSIYRTVQMDQMEDNLQNMRKNVVLVRQRKDKLEIRSAIDGELGLLDVELGQSIQPGQKIGQLNDLSDYKVQASIDEHYIDRVRPGLTATFTRGDKQYQLQVRKVYPEVRDGKFRCDFIFKGARPENIRSGQTYYIDLELGQPEQAIIIPRGTFFQTTGGQWIFVLDKSGSKAYRRNIRVGRQNPQYYEILEGLEPGERVVTSGYEAFKDNEVLVIK</sequence>
<gene>
    <name evidence="7" type="ORF">SAMN05216462_2530</name>
</gene>
<feature type="transmembrane region" description="Helical" evidence="5">
    <location>
        <begin position="16"/>
        <end position="35"/>
    </location>
</feature>
<dbReference type="OrthoDB" id="1957187at2"/>
<dbReference type="Gene3D" id="2.40.420.20">
    <property type="match status" value="1"/>
</dbReference>
<dbReference type="Gene3D" id="2.40.50.100">
    <property type="match status" value="1"/>
</dbReference>
<dbReference type="Pfam" id="PF25967">
    <property type="entry name" value="RND-MFP_C"/>
    <property type="match status" value="1"/>
</dbReference>
<dbReference type="GO" id="GO:0022857">
    <property type="term" value="F:transmembrane transporter activity"/>
    <property type="evidence" value="ECO:0007669"/>
    <property type="project" value="InterPro"/>
</dbReference>
<keyword evidence="5" id="KW-0472">Membrane</keyword>
<organism evidence="7 8">
    <name type="scientific">Xylanibacter ruminicola</name>
    <name type="common">Prevotella ruminicola</name>
    <dbReference type="NCBI Taxonomy" id="839"/>
    <lineage>
        <taxon>Bacteria</taxon>
        <taxon>Pseudomonadati</taxon>
        <taxon>Bacteroidota</taxon>
        <taxon>Bacteroidia</taxon>
        <taxon>Bacteroidales</taxon>
        <taxon>Prevotellaceae</taxon>
        <taxon>Xylanibacter</taxon>
    </lineage>
</organism>
<dbReference type="RefSeq" id="WP_074761855.1">
    <property type="nucleotide sequence ID" value="NZ_FNRF01000005.1"/>
</dbReference>
<evidence type="ECO:0000259" key="6">
    <source>
        <dbReference type="Pfam" id="PF25967"/>
    </source>
</evidence>
<evidence type="ECO:0000256" key="2">
    <source>
        <dbReference type="ARBA" id="ARBA00009477"/>
    </source>
</evidence>
<dbReference type="Proteomes" id="UP000182257">
    <property type="component" value="Unassembled WGS sequence"/>
</dbReference>